<dbReference type="Proteomes" id="UP000040841">
    <property type="component" value="Unassembled WGS sequence"/>
</dbReference>
<dbReference type="SUPFAM" id="SSF88874">
    <property type="entry name" value="Receptor-binding domain of short tail fibre protein gp12"/>
    <property type="match status" value="1"/>
</dbReference>
<dbReference type="EMBL" id="CQBM01000001">
    <property type="protein sequence ID" value="CNH28373.1"/>
    <property type="molecule type" value="Genomic_DNA"/>
</dbReference>
<comment type="caution">
    <text evidence="1">The sequence shown here is derived from an EMBL/GenBank/DDBJ whole genome shotgun (WGS) entry which is preliminary data.</text>
</comment>
<name>A0AA36LI15_YERMO</name>
<dbReference type="Gene3D" id="3.90.1340.10">
    <property type="entry name" value="Phage tail collar domain"/>
    <property type="match status" value="1"/>
</dbReference>
<evidence type="ECO:0000313" key="2">
    <source>
        <dbReference type="Proteomes" id="UP000040841"/>
    </source>
</evidence>
<accession>A0AA36LI15</accession>
<gene>
    <name evidence="1" type="primary">gpH_1</name>
    <name evidence="1" type="ORF">ERS008502_00012</name>
</gene>
<evidence type="ECO:0000313" key="1">
    <source>
        <dbReference type="EMBL" id="CNH28373.1"/>
    </source>
</evidence>
<protein>
    <submittedName>
        <fullName evidence="1">Variable tail fiber protein</fullName>
    </submittedName>
</protein>
<dbReference type="AlphaFoldDB" id="A0AA36LI15"/>
<organism evidence="1 2">
    <name type="scientific">Yersinia mollaretii</name>
    <dbReference type="NCBI Taxonomy" id="33060"/>
    <lineage>
        <taxon>Bacteria</taxon>
        <taxon>Pseudomonadati</taxon>
        <taxon>Pseudomonadota</taxon>
        <taxon>Gammaproteobacteria</taxon>
        <taxon>Enterobacterales</taxon>
        <taxon>Yersiniaceae</taxon>
        <taxon>Yersinia</taxon>
    </lineage>
</organism>
<reference evidence="1 2" key="1">
    <citation type="submission" date="2015-03" db="EMBL/GenBank/DDBJ databases">
        <authorList>
            <consortium name="Pathogen Informatics"/>
            <person name="Murphy D."/>
        </authorList>
    </citation>
    <scope>NUCLEOTIDE SEQUENCE [LARGE SCALE GENOMIC DNA]</scope>
    <source>
        <strain evidence="1 2">FE82747</strain>
    </source>
</reference>
<dbReference type="InterPro" id="IPR037053">
    <property type="entry name" value="Phage_tail_collar_dom_sf"/>
</dbReference>
<proteinExistence type="predicted"/>
<sequence length="70" mass="7496">MYPILARRYPTHRLPDLRGEFIRGLDDGRWVDGGRPLLSAQTDALQNITGGINGVAESLGSAPESAFTGA</sequence>